<sequence length="91" mass="10974">MLKNFIFVPNNVDIHLLLRLWLRNKNIKLTCDLVTPTSEHNNICKVRNANIESHFSRYRHTRYVKKRTKATTFLDKQKNYRRQFPVIGQAF</sequence>
<accession>A0A9P0MMG3</accession>
<keyword evidence="2" id="KW-1185">Reference proteome</keyword>
<organism evidence="1 2">
    <name type="scientific">Acanthoscelides obtectus</name>
    <name type="common">Bean weevil</name>
    <name type="synonym">Bruchus obtectus</name>
    <dbReference type="NCBI Taxonomy" id="200917"/>
    <lineage>
        <taxon>Eukaryota</taxon>
        <taxon>Metazoa</taxon>
        <taxon>Ecdysozoa</taxon>
        <taxon>Arthropoda</taxon>
        <taxon>Hexapoda</taxon>
        <taxon>Insecta</taxon>
        <taxon>Pterygota</taxon>
        <taxon>Neoptera</taxon>
        <taxon>Endopterygota</taxon>
        <taxon>Coleoptera</taxon>
        <taxon>Polyphaga</taxon>
        <taxon>Cucujiformia</taxon>
        <taxon>Chrysomeloidea</taxon>
        <taxon>Chrysomelidae</taxon>
        <taxon>Bruchinae</taxon>
        <taxon>Bruchini</taxon>
        <taxon>Acanthoscelides</taxon>
    </lineage>
</organism>
<proteinExistence type="predicted"/>
<evidence type="ECO:0000313" key="2">
    <source>
        <dbReference type="Proteomes" id="UP001152888"/>
    </source>
</evidence>
<dbReference type="EMBL" id="CAKOFQ010008664">
    <property type="protein sequence ID" value="CAH2015317.1"/>
    <property type="molecule type" value="Genomic_DNA"/>
</dbReference>
<dbReference type="AlphaFoldDB" id="A0A9P0MMG3"/>
<comment type="caution">
    <text evidence="1">The sequence shown here is derived from an EMBL/GenBank/DDBJ whole genome shotgun (WGS) entry which is preliminary data.</text>
</comment>
<protein>
    <submittedName>
        <fullName evidence="1">Uncharacterized protein</fullName>
    </submittedName>
</protein>
<evidence type="ECO:0000313" key="1">
    <source>
        <dbReference type="EMBL" id="CAH2015317.1"/>
    </source>
</evidence>
<gene>
    <name evidence="1" type="ORF">ACAOBT_LOCUS34681</name>
</gene>
<dbReference type="Proteomes" id="UP001152888">
    <property type="component" value="Unassembled WGS sequence"/>
</dbReference>
<name>A0A9P0MMG3_ACAOB</name>
<reference evidence="1" key="1">
    <citation type="submission" date="2022-03" db="EMBL/GenBank/DDBJ databases">
        <authorList>
            <person name="Sayadi A."/>
        </authorList>
    </citation>
    <scope>NUCLEOTIDE SEQUENCE</scope>
</reference>